<evidence type="ECO:0000313" key="6">
    <source>
        <dbReference type="Proteomes" id="UP000007014"/>
    </source>
</evidence>
<gene>
    <name evidence="5" type="ORF">CYME_CMT369C</name>
</gene>
<dbReference type="HOGENOM" id="CLU_005533_12_0_1"/>
<dbReference type="Proteomes" id="UP000007014">
    <property type="component" value="Chromosome 20"/>
</dbReference>
<keyword evidence="2" id="KW-0808">Transferase</keyword>
<dbReference type="GO" id="GO:0008171">
    <property type="term" value="F:O-methyltransferase activity"/>
    <property type="evidence" value="ECO:0007669"/>
    <property type="project" value="InterPro"/>
</dbReference>
<dbReference type="GO" id="GO:0032259">
    <property type="term" value="P:methylation"/>
    <property type="evidence" value="ECO:0007669"/>
    <property type="project" value="UniProtKB-KW"/>
</dbReference>
<dbReference type="OrthoDB" id="1606438at2759"/>
<dbReference type="AlphaFoldDB" id="M1VCS2"/>
<sequence length="454" mass="50589">MSSIWEQMRSLLFGASGSYADAADTPQGLAFEQRLVARHGNTLPPWPLFKLGAVYGVGPVPPNLRALLDGSFFLIGACLGTAALFDFAGIIGRRGGGVTAAEVAKECNCADVNAVGRVLRACENWGYFESYVPRDCDSKSVSNEQRLWRNTLLSALLREDHPHSVRAQIMHLYVDIFPASALLFETIRDTPSNDVETDGLRARADASATKQPSAFERVHQCTFWEYLSSHPDRWDVFNRAMRSSDALLGSTIMKDIDWGRYLRVIDLGAADGSLVYHLLSAFALKAVIFDLPPVIEHAKAYWNTSPERSAMVASGRVQFAAGDLFDATTVPAAEEGDIYVMRNIWHDWRDPDCIRIGRSVRAAIGDVRNVKLVILEASIDQYPRGSLLERFRVALDQIMFTAFRSKERDRIEFDALLRRCGFQLTEVRHLRASLVAVIAEPLSHWVQSPEPADQ</sequence>
<evidence type="ECO:0000256" key="1">
    <source>
        <dbReference type="ARBA" id="ARBA00022603"/>
    </source>
</evidence>
<dbReference type="InterPro" id="IPR029063">
    <property type="entry name" value="SAM-dependent_MTases_sf"/>
</dbReference>
<keyword evidence="3" id="KW-0949">S-adenosyl-L-methionine</keyword>
<dbReference type="RefSeq" id="XP_005539355.1">
    <property type="nucleotide sequence ID" value="XM_005539298.1"/>
</dbReference>
<organism evidence="5 6">
    <name type="scientific">Cyanidioschyzon merolae (strain NIES-3377 / 10D)</name>
    <name type="common">Unicellular red alga</name>
    <dbReference type="NCBI Taxonomy" id="280699"/>
    <lineage>
        <taxon>Eukaryota</taxon>
        <taxon>Rhodophyta</taxon>
        <taxon>Bangiophyceae</taxon>
        <taxon>Cyanidiales</taxon>
        <taxon>Cyanidiaceae</taxon>
        <taxon>Cyanidioschyzon</taxon>
    </lineage>
</organism>
<dbReference type="SUPFAM" id="SSF53335">
    <property type="entry name" value="S-adenosyl-L-methionine-dependent methyltransferases"/>
    <property type="match status" value="1"/>
</dbReference>
<dbReference type="InterPro" id="IPR016461">
    <property type="entry name" value="COMT-like"/>
</dbReference>
<dbReference type="InterPro" id="IPR036390">
    <property type="entry name" value="WH_DNA-bd_sf"/>
</dbReference>
<evidence type="ECO:0000313" key="5">
    <source>
        <dbReference type="EMBL" id="BAM83319.1"/>
    </source>
</evidence>
<evidence type="ECO:0000256" key="3">
    <source>
        <dbReference type="ARBA" id="ARBA00022691"/>
    </source>
</evidence>
<dbReference type="eggNOG" id="KOG3178">
    <property type="taxonomic scope" value="Eukaryota"/>
</dbReference>
<protein>
    <submittedName>
        <fullName evidence="5">Similar to O-demethylpuromycin-O-methyltransferase</fullName>
    </submittedName>
</protein>
<dbReference type="EMBL" id="AP006502">
    <property type="protein sequence ID" value="BAM83319.1"/>
    <property type="molecule type" value="Genomic_DNA"/>
</dbReference>
<dbReference type="InterPro" id="IPR001077">
    <property type="entry name" value="COMT_C"/>
</dbReference>
<feature type="domain" description="O-methyltransferase C-terminal" evidence="4">
    <location>
        <begin position="208"/>
        <end position="423"/>
    </location>
</feature>
<dbReference type="PANTHER" id="PTHR43712:SF2">
    <property type="entry name" value="O-METHYLTRANSFERASE CICE"/>
    <property type="match status" value="1"/>
</dbReference>
<dbReference type="InterPro" id="IPR036388">
    <property type="entry name" value="WH-like_DNA-bd_sf"/>
</dbReference>
<dbReference type="PANTHER" id="PTHR43712">
    <property type="entry name" value="PUTATIVE (AFU_ORTHOLOGUE AFUA_4G14580)-RELATED"/>
    <property type="match status" value="1"/>
</dbReference>
<dbReference type="Gene3D" id="1.10.10.10">
    <property type="entry name" value="Winged helix-like DNA-binding domain superfamily/Winged helix DNA-binding domain"/>
    <property type="match status" value="1"/>
</dbReference>
<evidence type="ECO:0000259" key="4">
    <source>
        <dbReference type="Pfam" id="PF00891"/>
    </source>
</evidence>
<keyword evidence="6" id="KW-1185">Reference proteome</keyword>
<dbReference type="GeneID" id="16998120"/>
<proteinExistence type="predicted"/>
<reference evidence="5 6" key="2">
    <citation type="journal article" date="2007" name="BMC Biol.">
        <title>A 100%-complete sequence reveals unusually simple genomic features in the hot-spring red alga Cyanidioschyzon merolae.</title>
        <authorList>
            <person name="Nozaki H."/>
            <person name="Takano H."/>
            <person name="Misumi O."/>
            <person name="Terasawa K."/>
            <person name="Matsuzaki M."/>
            <person name="Maruyama S."/>
            <person name="Nishida K."/>
            <person name="Yagisawa F."/>
            <person name="Yoshida Y."/>
            <person name="Fujiwara T."/>
            <person name="Takio S."/>
            <person name="Tamura K."/>
            <person name="Chung S.J."/>
            <person name="Nakamura S."/>
            <person name="Kuroiwa H."/>
            <person name="Tanaka K."/>
            <person name="Sato N."/>
            <person name="Kuroiwa T."/>
        </authorList>
    </citation>
    <scope>NUCLEOTIDE SEQUENCE [LARGE SCALE GENOMIC DNA]</scope>
    <source>
        <strain evidence="5 6">10D</strain>
    </source>
</reference>
<keyword evidence="1" id="KW-0489">Methyltransferase</keyword>
<dbReference type="Pfam" id="PF00891">
    <property type="entry name" value="Methyltransf_2"/>
    <property type="match status" value="1"/>
</dbReference>
<dbReference type="Gene3D" id="3.40.50.150">
    <property type="entry name" value="Vaccinia Virus protein VP39"/>
    <property type="match status" value="1"/>
</dbReference>
<dbReference type="SUPFAM" id="SSF46785">
    <property type="entry name" value="Winged helix' DNA-binding domain"/>
    <property type="match status" value="1"/>
</dbReference>
<reference evidence="5 6" key="1">
    <citation type="journal article" date="2004" name="Nature">
        <title>Genome sequence of the ultrasmall unicellular red alga Cyanidioschyzon merolae 10D.</title>
        <authorList>
            <person name="Matsuzaki M."/>
            <person name="Misumi O."/>
            <person name="Shin-i T."/>
            <person name="Maruyama S."/>
            <person name="Takahara M."/>
            <person name="Miyagishima S."/>
            <person name="Mori T."/>
            <person name="Nishida K."/>
            <person name="Yagisawa F."/>
            <person name="Nishida K."/>
            <person name="Yoshida Y."/>
            <person name="Nishimura Y."/>
            <person name="Nakao S."/>
            <person name="Kobayashi T."/>
            <person name="Momoyama Y."/>
            <person name="Higashiyama T."/>
            <person name="Minoda A."/>
            <person name="Sano M."/>
            <person name="Nomoto H."/>
            <person name="Oishi K."/>
            <person name="Hayashi H."/>
            <person name="Ohta F."/>
            <person name="Nishizaka S."/>
            <person name="Haga S."/>
            <person name="Miura S."/>
            <person name="Morishita T."/>
            <person name="Kabeya Y."/>
            <person name="Terasawa K."/>
            <person name="Suzuki Y."/>
            <person name="Ishii Y."/>
            <person name="Asakawa S."/>
            <person name="Takano H."/>
            <person name="Ohta N."/>
            <person name="Kuroiwa H."/>
            <person name="Tanaka K."/>
            <person name="Shimizu N."/>
            <person name="Sugano S."/>
            <person name="Sato N."/>
            <person name="Nozaki H."/>
            <person name="Ogasawara N."/>
            <person name="Kohara Y."/>
            <person name="Kuroiwa T."/>
        </authorList>
    </citation>
    <scope>NUCLEOTIDE SEQUENCE [LARGE SCALE GENOMIC DNA]</scope>
    <source>
        <strain evidence="5 6">10D</strain>
    </source>
</reference>
<dbReference type="Gramene" id="CMT369CT">
    <property type="protein sequence ID" value="CMT369CT"/>
    <property type="gene ID" value="CMT369C"/>
</dbReference>
<dbReference type="PROSITE" id="PS51683">
    <property type="entry name" value="SAM_OMT_II"/>
    <property type="match status" value="1"/>
</dbReference>
<accession>M1VCS2</accession>
<evidence type="ECO:0000256" key="2">
    <source>
        <dbReference type="ARBA" id="ARBA00022679"/>
    </source>
</evidence>
<name>M1VCS2_CYAM1</name>
<dbReference type="KEGG" id="cme:CYME_CMT369C"/>
<dbReference type="OMA" id="PIMLREC"/>